<evidence type="ECO:0000313" key="2">
    <source>
        <dbReference type="EMBL" id="MDP9974867.1"/>
    </source>
</evidence>
<accession>A0AAW8EQC0</accession>
<keyword evidence="1" id="KW-1133">Transmembrane helix</keyword>
<sequence length="223" mass="24165">MLAFVLSAAISGLAGSTKALVFQVAILGDVHWHVSGEAILMTLPGGVGTLLGPVVGAIFLWRRGRCIGVEPFCRPWRQRQWLGSPPVHCFAGLLQTYCHGRLPENLMTKLTSGSIDGRVGSLGNPFAAAIGRVIEGDLPSLRDELMRIGLDREEIRTLCQSIDLEKMSKEIAAVNFSAWLSRMKVMCAHGLCEISSHVIASYVTPLVRRYLGASKSDRSFSGS</sequence>
<comment type="caution">
    <text evidence="2">The sequence shown here is derived from an EMBL/GenBank/DDBJ whole genome shotgun (WGS) entry which is preliminary data.</text>
</comment>
<feature type="transmembrane region" description="Helical" evidence="1">
    <location>
        <begin position="38"/>
        <end position="61"/>
    </location>
</feature>
<reference evidence="2" key="1">
    <citation type="submission" date="2023-07" db="EMBL/GenBank/DDBJ databases">
        <title>Sorghum-associated microbial communities from plants grown in Nebraska, USA.</title>
        <authorList>
            <person name="Schachtman D."/>
        </authorList>
    </citation>
    <scope>NUCLEOTIDE SEQUENCE</scope>
    <source>
        <strain evidence="2">DS3315</strain>
    </source>
</reference>
<gene>
    <name evidence="2" type="ORF">J2W39_006151</name>
</gene>
<proteinExistence type="predicted"/>
<dbReference type="EMBL" id="JAUSRV010000020">
    <property type="protein sequence ID" value="MDP9974867.1"/>
    <property type="molecule type" value="Genomic_DNA"/>
</dbReference>
<dbReference type="AlphaFoldDB" id="A0AAW8EQC0"/>
<evidence type="ECO:0000256" key="1">
    <source>
        <dbReference type="SAM" id="Phobius"/>
    </source>
</evidence>
<dbReference type="Proteomes" id="UP001224845">
    <property type="component" value="Unassembled WGS sequence"/>
</dbReference>
<protein>
    <submittedName>
        <fullName evidence="2">Uncharacterized protein</fullName>
    </submittedName>
</protein>
<name>A0AAW8EQC0_VARPD</name>
<keyword evidence="1" id="KW-0472">Membrane</keyword>
<evidence type="ECO:0000313" key="3">
    <source>
        <dbReference type="Proteomes" id="UP001224845"/>
    </source>
</evidence>
<organism evidence="2 3">
    <name type="scientific">Variovorax paradoxus</name>
    <dbReference type="NCBI Taxonomy" id="34073"/>
    <lineage>
        <taxon>Bacteria</taxon>
        <taxon>Pseudomonadati</taxon>
        <taxon>Pseudomonadota</taxon>
        <taxon>Betaproteobacteria</taxon>
        <taxon>Burkholderiales</taxon>
        <taxon>Comamonadaceae</taxon>
        <taxon>Variovorax</taxon>
    </lineage>
</organism>
<keyword evidence="1" id="KW-0812">Transmembrane</keyword>